<evidence type="ECO:0000313" key="1">
    <source>
        <dbReference type="EMBL" id="KAG7048385.1"/>
    </source>
</evidence>
<feature type="non-terminal residue" evidence="1">
    <location>
        <position position="1"/>
    </location>
</feature>
<evidence type="ECO:0000313" key="2">
    <source>
        <dbReference type="Proteomes" id="UP000699042"/>
    </source>
</evidence>
<reference evidence="1" key="1">
    <citation type="submission" date="2021-05" db="EMBL/GenBank/DDBJ databases">
        <title>Comparative genomics of three Colletotrichum scovillei strains and genetic complementation revealed genes involved fungal growth and virulence on chili pepper.</title>
        <authorList>
            <person name="Hsieh D.-K."/>
            <person name="Chuang S.-C."/>
            <person name="Chen C.-Y."/>
            <person name="Chao Y.-T."/>
            <person name="Lu M.-Y.J."/>
            <person name="Lee M.-H."/>
            <person name="Shih M.-C."/>
        </authorList>
    </citation>
    <scope>NUCLEOTIDE SEQUENCE</scope>
    <source>
        <strain evidence="1">Coll-153</strain>
    </source>
</reference>
<sequence length="73" mass="7827">PQLPRYVPKSPSLPTASHNLSPWVIQFTVAVLESMSSSPLSDQFAPVTILHNTALGSTSLTLAKTHPDAMTLE</sequence>
<protein>
    <submittedName>
        <fullName evidence="1">Uncharacterized protein</fullName>
    </submittedName>
</protein>
<dbReference type="Proteomes" id="UP000699042">
    <property type="component" value="Unassembled WGS sequence"/>
</dbReference>
<gene>
    <name evidence="1" type="ORF">JMJ77_014023</name>
</gene>
<dbReference type="EMBL" id="JAESDN010000006">
    <property type="protein sequence ID" value="KAG7048385.1"/>
    <property type="molecule type" value="Genomic_DNA"/>
</dbReference>
<dbReference type="AlphaFoldDB" id="A0A9P7UH20"/>
<comment type="caution">
    <text evidence="1">The sequence shown here is derived from an EMBL/GenBank/DDBJ whole genome shotgun (WGS) entry which is preliminary data.</text>
</comment>
<keyword evidence="2" id="KW-1185">Reference proteome</keyword>
<name>A0A9P7UH20_9PEZI</name>
<accession>A0A9P7UH20</accession>
<feature type="non-terminal residue" evidence="1">
    <location>
        <position position="73"/>
    </location>
</feature>
<organism evidence="1 2">
    <name type="scientific">Colletotrichum scovillei</name>
    <dbReference type="NCBI Taxonomy" id="1209932"/>
    <lineage>
        <taxon>Eukaryota</taxon>
        <taxon>Fungi</taxon>
        <taxon>Dikarya</taxon>
        <taxon>Ascomycota</taxon>
        <taxon>Pezizomycotina</taxon>
        <taxon>Sordariomycetes</taxon>
        <taxon>Hypocreomycetidae</taxon>
        <taxon>Glomerellales</taxon>
        <taxon>Glomerellaceae</taxon>
        <taxon>Colletotrichum</taxon>
        <taxon>Colletotrichum acutatum species complex</taxon>
    </lineage>
</organism>
<proteinExistence type="predicted"/>